<protein>
    <submittedName>
        <fullName evidence="3">Uncharacterized protein</fullName>
    </submittedName>
</protein>
<evidence type="ECO:0000313" key="4">
    <source>
        <dbReference type="Proteomes" id="UP000073492"/>
    </source>
</evidence>
<evidence type="ECO:0000256" key="2">
    <source>
        <dbReference type="SAM" id="SignalP"/>
    </source>
</evidence>
<proteinExistence type="predicted"/>
<sequence>MLAVLCVLALAIVALQLILGHSFRHSAGISKNRSYSHSSRSASTSTKRKRAVNPVSDAQFQTATEKGERFICWMADPNQAGHKATSRWNDPAVIGQWGWQLGEYTTVSAEWQPGLLKELLSGSRGGARWGHRHNFGHVPIGDMTYPPTGASYSNVYWPDKGVIVANSNYGPVYNIMTKKTPLQKAGHAWDPSTMSPPQLAQLSDFWWLLWQAACQNDAAQISGIRSIVRRNVENQATLGLLGHVLKLNRMSEDGTAPEWPQKVVLDSRTDGFAALLSTPNVYAACWFVIQHGKELNVRLTIQSITAYREPGSRDPTLVIALQEVVR</sequence>
<dbReference type="OrthoDB" id="5337308at2759"/>
<feature type="region of interest" description="Disordered" evidence="1">
    <location>
        <begin position="31"/>
        <end position="54"/>
    </location>
</feature>
<dbReference type="Proteomes" id="UP000073492">
    <property type="component" value="Unassembled WGS sequence"/>
</dbReference>
<evidence type="ECO:0000256" key="1">
    <source>
        <dbReference type="SAM" id="MobiDB-lite"/>
    </source>
</evidence>
<feature type="compositionally biased region" description="Low complexity" evidence="1">
    <location>
        <begin position="31"/>
        <end position="45"/>
    </location>
</feature>
<name>A0A139INU1_9PEZI</name>
<reference evidence="3 4" key="1">
    <citation type="submission" date="2015-07" db="EMBL/GenBank/DDBJ databases">
        <title>Comparative genomics of the Sigatoka disease complex on banana suggests a link between parallel evolutionary changes in Pseudocercospora fijiensis and Pseudocercospora eumusae and increased virulence on the banana host.</title>
        <authorList>
            <person name="Chang T.-C."/>
            <person name="Salvucci A."/>
            <person name="Crous P.W."/>
            <person name="Stergiopoulos I."/>
        </authorList>
    </citation>
    <scope>NUCLEOTIDE SEQUENCE [LARGE SCALE GENOMIC DNA]</scope>
    <source>
        <strain evidence="3 4">CBS 116634</strain>
    </source>
</reference>
<feature type="signal peptide" evidence="2">
    <location>
        <begin position="1"/>
        <end position="20"/>
    </location>
</feature>
<keyword evidence="4" id="KW-1185">Reference proteome</keyword>
<dbReference type="EMBL" id="LFZO01000036">
    <property type="protein sequence ID" value="KXT16487.1"/>
    <property type="molecule type" value="Genomic_DNA"/>
</dbReference>
<gene>
    <name evidence="3" type="ORF">AC579_1757</name>
</gene>
<keyword evidence="2" id="KW-0732">Signal</keyword>
<comment type="caution">
    <text evidence="3">The sequence shown here is derived from an EMBL/GenBank/DDBJ whole genome shotgun (WGS) entry which is preliminary data.</text>
</comment>
<organism evidence="3 4">
    <name type="scientific">Pseudocercospora musae</name>
    <dbReference type="NCBI Taxonomy" id="113226"/>
    <lineage>
        <taxon>Eukaryota</taxon>
        <taxon>Fungi</taxon>
        <taxon>Dikarya</taxon>
        <taxon>Ascomycota</taxon>
        <taxon>Pezizomycotina</taxon>
        <taxon>Dothideomycetes</taxon>
        <taxon>Dothideomycetidae</taxon>
        <taxon>Mycosphaerellales</taxon>
        <taxon>Mycosphaerellaceae</taxon>
        <taxon>Pseudocercospora</taxon>
    </lineage>
</organism>
<accession>A0A139INU1</accession>
<evidence type="ECO:0000313" key="3">
    <source>
        <dbReference type="EMBL" id="KXT16487.1"/>
    </source>
</evidence>
<feature type="chain" id="PRO_5007297564" evidence="2">
    <location>
        <begin position="21"/>
        <end position="326"/>
    </location>
</feature>
<dbReference type="AlphaFoldDB" id="A0A139INU1"/>